<dbReference type="RefSeq" id="WP_058296192.1">
    <property type="nucleotide sequence ID" value="NZ_CAMRXG010000021.1"/>
</dbReference>
<dbReference type="Gene3D" id="2.60.40.4290">
    <property type="match status" value="1"/>
</dbReference>
<dbReference type="Pfam" id="PF04984">
    <property type="entry name" value="Phage_sheath_1"/>
    <property type="match status" value="1"/>
</dbReference>
<evidence type="ECO:0000313" key="6">
    <source>
        <dbReference type="EMBL" id="PEG32045.1"/>
    </source>
</evidence>
<dbReference type="Gene3D" id="3.30.1370.220">
    <property type="match status" value="1"/>
</dbReference>
<dbReference type="Proteomes" id="UP000220840">
    <property type="component" value="Unassembled WGS sequence"/>
</dbReference>
<dbReference type="EMBL" id="PDCJ01000001">
    <property type="protein sequence ID" value="PEG32045.1"/>
    <property type="molecule type" value="Genomic_DNA"/>
</dbReference>
<organism evidence="6 7">
    <name type="scientific">Clostridium neonatale</name>
    <dbReference type="NCBI Taxonomy" id="137838"/>
    <lineage>
        <taxon>Bacteria</taxon>
        <taxon>Bacillati</taxon>
        <taxon>Bacillota</taxon>
        <taxon>Clostridia</taxon>
        <taxon>Eubacteriales</taxon>
        <taxon>Clostridiaceae</taxon>
        <taxon>Clostridium</taxon>
    </lineage>
</organism>
<reference evidence="6 7" key="1">
    <citation type="submission" date="2017-10" db="EMBL/GenBank/DDBJ databases">
        <title>Effective Description of Clostridium neonatale sp. nov. linked to necrotizing enterocolitis in neonates and a clarification of species assignable to the genus Clostridium (Prazmowski 1880) emend. Lawson and Rainey 2016.</title>
        <authorList>
            <person name="Bernard K."/>
            <person name="Burdz T."/>
            <person name="Wiebe D."/>
            <person name="Balcewich B."/>
            <person name="Alfa M."/>
            <person name="Bernier A.-M."/>
        </authorList>
    </citation>
    <scope>NUCLEOTIDE SEQUENCE [LARGE SCALE GENOMIC DNA]</scope>
    <source>
        <strain evidence="6 7">LCDC99A005</strain>
    </source>
</reference>
<evidence type="ECO:0000259" key="3">
    <source>
        <dbReference type="Pfam" id="PF17481"/>
    </source>
</evidence>
<feature type="domain" description="Tail sheath protein subtilisin-like" evidence="2">
    <location>
        <begin position="184"/>
        <end position="328"/>
    </location>
</feature>
<accession>A0A2A7MK12</accession>
<proteinExistence type="inferred from homology"/>
<feature type="domain" description="Tail sheath protein C-terminal" evidence="4">
    <location>
        <begin position="335"/>
        <end position="436"/>
    </location>
</feature>
<comment type="similarity">
    <text evidence="1">Belongs to the myoviridae tail sheath protein family.</text>
</comment>
<gene>
    <name evidence="6" type="ORF">CQ394_10200</name>
</gene>
<dbReference type="InterPro" id="IPR035089">
    <property type="entry name" value="Phage_sheath_subtilisin"/>
</dbReference>
<evidence type="ECO:0000313" key="7">
    <source>
        <dbReference type="Proteomes" id="UP000220840"/>
    </source>
</evidence>
<dbReference type="Gene3D" id="3.30.360.90">
    <property type="match status" value="1"/>
</dbReference>
<dbReference type="InterPro" id="IPR035326">
    <property type="entry name" value="Beta_sandwich_Seath"/>
</dbReference>
<dbReference type="InterPro" id="IPR054564">
    <property type="entry name" value="Gp18_domIII_N"/>
</dbReference>
<dbReference type="OrthoDB" id="89060at2"/>
<dbReference type="AlphaFoldDB" id="A0A2A7MK12"/>
<name>A0A2A7MK12_9CLOT</name>
<sequence>MALGGGTWLTQNKVLNGAYINFISAARASTNLSDRGYVALPMELDWGPDEQVFTVTQEDFQKDSLKIFGYSYDDDKLKGLRDLFKNATVLYAYKLNKGVKASNKFATAKYSGVKGNDIKIVITTDIDEGSKYNVTTLYGNKEIETQTVAAIKDLVPNDYIGEWKSEALEATAGIALEGGTNGEAVTGTEYQAFLDAIEAYNFNTLGCLSTTDQIKSLFVAFTKRLRDEVGAKFQTVLYKYEKADYEGIISVDNKVLDSGELESSLIYWTVGAEGGCAVNKTVENKKYDGEFTVNATTKQSDLIAGIKSGKFIFHKVGEDVKVLNDINTLTTYITEKGEDFSSNQVMRVLDQVANDTATLFNEKYIGEYPNDQSGRVSLWNDIVDLDKKLEKIRAIQDFSSDNVIVEKGETKRAVLLTQTINPTVAMGQLYMAVYVK</sequence>
<dbReference type="Gene3D" id="3.30.1490.360">
    <property type="match status" value="1"/>
</dbReference>
<dbReference type="Gene3D" id="3.40.50.11790">
    <property type="match status" value="1"/>
</dbReference>
<evidence type="ECO:0000259" key="2">
    <source>
        <dbReference type="Pfam" id="PF04984"/>
    </source>
</evidence>
<dbReference type="STRING" id="137838.GCA_001458595_03517"/>
<protein>
    <submittedName>
        <fullName evidence="6">Phage tail protein</fullName>
    </submittedName>
</protein>
<dbReference type="Pfam" id="PF17481">
    <property type="entry name" value="Phage_sheath_domII"/>
    <property type="match status" value="1"/>
</dbReference>
<evidence type="ECO:0000259" key="5">
    <source>
        <dbReference type="Pfam" id="PF22671"/>
    </source>
</evidence>
<keyword evidence="7" id="KW-1185">Reference proteome</keyword>
<evidence type="ECO:0000259" key="4">
    <source>
        <dbReference type="Pfam" id="PF17482"/>
    </source>
</evidence>
<dbReference type="Pfam" id="PF22671">
    <property type="entry name" value="Gp18_domIII_N"/>
    <property type="match status" value="1"/>
</dbReference>
<evidence type="ECO:0000256" key="1">
    <source>
        <dbReference type="ARBA" id="ARBA00008005"/>
    </source>
</evidence>
<feature type="domain" description="Phage tail sheath protein-like beta-sandwich" evidence="3">
    <location>
        <begin position="100"/>
        <end position="181"/>
    </location>
</feature>
<dbReference type="Pfam" id="PF17482">
    <property type="entry name" value="Phage_sheath_1C"/>
    <property type="match status" value="1"/>
</dbReference>
<feature type="domain" description="Tail sheath protein Gp18-like" evidence="5">
    <location>
        <begin position="35"/>
        <end position="95"/>
    </location>
</feature>
<dbReference type="InterPro" id="IPR020287">
    <property type="entry name" value="Tail_sheath_C"/>
</dbReference>
<comment type="caution">
    <text evidence="6">The sequence shown here is derived from an EMBL/GenBank/DDBJ whole genome shotgun (WGS) entry which is preliminary data.</text>
</comment>